<proteinExistence type="predicted"/>
<gene>
    <name evidence="2" type="ORF">KO353_05705</name>
</gene>
<dbReference type="InterPro" id="IPR006342">
    <property type="entry name" value="FkbM_mtfrase"/>
</dbReference>
<sequence>MRRALAHAAGLVRSVAIYHRGGRARRAALDAWYRRFLAPGELAFDIGAHVGDRVAAFRRLGARVVAVEPQPGPMRVLRLMFGRDRGVTLVAAAVAARPGTVTLHLNPANPTVSTASTAFVKAAKGAVGWEGQSWSEAVEVPAVTLDALIAEHGLPAFAKIDVEGFEAEALAGLGTAPRSVSVEFTTIQRDVATACLDRLAALGYRAFNASLGESLAFAHPGPIEAAAMAAWLEGLPAEANSGDIYASLEPARLR</sequence>
<dbReference type="AlphaFoldDB" id="A0A975U3I7"/>
<dbReference type="Pfam" id="PF05050">
    <property type="entry name" value="Methyltransf_21"/>
    <property type="match status" value="1"/>
</dbReference>
<evidence type="ECO:0000259" key="1">
    <source>
        <dbReference type="Pfam" id="PF05050"/>
    </source>
</evidence>
<dbReference type="PANTHER" id="PTHR34203">
    <property type="entry name" value="METHYLTRANSFERASE, FKBM FAMILY PROTEIN"/>
    <property type="match status" value="1"/>
</dbReference>
<dbReference type="GO" id="GO:0032259">
    <property type="term" value="P:methylation"/>
    <property type="evidence" value="ECO:0007669"/>
    <property type="project" value="UniProtKB-KW"/>
</dbReference>
<feature type="domain" description="Methyltransferase FkbM" evidence="1">
    <location>
        <begin position="45"/>
        <end position="205"/>
    </location>
</feature>
<evidence type="ECO:0000313" key="2">
    <source>
        <dbReference type="EMBL" id="QXM25700.1"/>
    </source>
</evidence>
<protein>
    <submittedName>
        <fullName evidence="2">FkbM family methyltransferase</fullName>
    </submittedName>
</protein>
<keyword evidence="2" id="KW-0808">Transferase</keyword>
<dbReference type="InterPro" id="IPR052514">
    <property type="entry name" value="SAM-dependent_MTase"/>
</dbReference>
<keyword evidence="2" id="KW-0489">Methyltransferase</keyword>
<organism evidence="2 3">
    <name type="scientific">Elioraea tepida</name>
    <dbReference type="NCBI Taxonomy" id="2843330"/>
    <lineage>
        <taxon>Bacteria</taxon>
        <taxon>Pseudomonadati</taxon>
        <taxon>Pseudomonadota</taxon>
        <taxon>Alphaproteobacteria</taxon>
        <taxon>Acetobacterales</taxon>
        <taxon>Elioraeaceae</taxon>
        <taxon>Elioraea</taxon>
    </lineage>
</organism>
<reference evidence="2" key="1">
    <citation type="submission" date="2021-06" db="EMBL/GenBank/DDBJ databases">
        <title>Elioraea tepida, sp. nov., a moderately thermophilic aerobic anoxygenic phototrophic bacterium isolated from an alkaline siliceous hot spring mat community in Yellowstone National Park, WY, USA.</title>
        <authorList>
            <person name="Saini M.K."/>
            <person name="Yoshida S."/>
            <person name="Sebastian A."/>
            <person name="Hirose S."/>
            <person name="Hara E."/>
            <person name="Tamaki H."/>
            <person name="Soulier N.T."/>
            <person name="Albert I."/>
            <person name="Hanada S."/>
            <person name="Bryant D.A."/>
            <person name="Tank M."/>
        </authorList>
    </citation>
    <scope>NUCLEOTIDE SEQUENCE</scope>
    <source>
        <strain evidence="2">MS-P2</strain>
    </source>
</reference>
<dbReference type="GO" id="GO:0008168">
    <property type="term" value="F:methyltransferase activity"/>
    <property type="evidence" value="ECO:0007669"/>
    <property type="project" value="UniProtKB-KW"/>
</dbReference>
<dbReference type="EMBL" id="CP076448">
    <property type="protein sequence ID" value="QXM25700.1"/>
    <property type="molecule type" value="Genomic_DNA"/>
</dbReference>
<dbReference type="RefSeq" id="WP_218286752.1">
    <property type="nucleotide sequence ID" value="NZ_CP076448.1"/>
</dbReference>
<dbReference type="NCBIfam" id="TIGR01444">
    <property type="entry name" value="fkbM_fam"/>
    <property type="match status" value="1"/>
</dbReference>
<evidence type="ECO:0000313" key="3">
    <source>
        <dbReference type="Proteomes" id="UP000694001"/>
    </source>
</evidence>
<accession>A0A975U3I7</accession>
<dbReference type="KEGG" id="elio:KO353_05705"/>
<dbReference type="Proteomes" id="UP000694001">
    <property type="component" value="Chromosome"/>
</dbReference>
<keyword evidence="3" id="KW-1185">Reference proteome</keyword>
<dbReference type="PANTHER" id="PTHR34203:SF15">
    <property type="entry name" value="SLL1173 PROTEIN"/>
    <property type="match status" value="1"/>
</dbReference>
<name>A0A975U3I7_9PROT</name>